<dbReference type="InterPro" id="IPR019800">
    <property type="entry name" value="Glyco_hydro_3_AS"/>
</dbReference>
<dbReference type="PANTHER" id="PTHR30480:SF16">
    <property type="entry name" value="GLYCOSIDE HYDROLASE FAMILY 3 DOMAIN PROTEIN"/>
    <property type="match status" value="1"/>
</dbReference>
<evidence type="ECO:0000256" key="1">
    <source>
        <dbReference type="ARBA" id="ARBA00005336"/>
    </source>
</evidence>
<evidence type="ECO:0000256" key="3">
    <source>
        <dbReference type="ARBA" id="ARBA00023295"/>
    </source>
</evidence>
<evidence type="ECO:0000259" key="4">
    <source>
        <dbReference type="Pfam" id="PF00933"/>
    </source>
</evidence>
<evidence type="ECO:0000313" key="5">
    <source>
        <dbReference type="EMBL" id="CAB4623152.1"/>
    </source>
</evidence>
<dbReference type="SUPFAM" id="SSF51445">
    <property type="entry name" value="(Trans)glycosidases"/>
    <property type="match status" value="1"/>
</dbReference>
<dbReference type="Gene3D" id="3.20.20.300">
    <property type="entry name" value="Glycoside hydrolase, family 3, N-terminal domain"/>
    <property type="match status" value="1"/>
</dbReference>
<feature type="domain" description="Glycoside hydrolase family 3 N-terminal" evidence="4">
    <location>
        <begin position="108"/>
        <end position="379"/>
    </location>
</feature>
<proteinExistence type="inferred from homology"/>
<reference evidence="5" key="1">
    <citation type="submission" date="2020-05" db="EMBL/GenBank/DDBJ databases">
        <authorList>
            <person name="Chiriac C."/>
            <person name="Salcher M."/>
            <person name="Ghai R."/>
            <person name="Kavagutti S V."/>
        </authorList>
    </citation>
    <scope>NUCLEOTIDE SEQUENCE</scope>
</reference>
<dbReference type="EMBL" id="CAEZVJ010000014">
    <property type="protein sequence ID" value="CAB4623152.1"/>
    <property type="molecule type" value="Genomic_DNA"/>
</dbReference>
<gene>
    <name evidence="5" type="ORF">UFOPK1961_00235</name>
</gene>
<dbReference type="InterPro" id="IPR050226">
    <property type="entry name" value="NagZ_Beta-hexosaminidase"/>
</dbReference>
<dbReference type="PROSITE" id="PS51257">
    <property type="entry name" value="PROKAR_LIPOPROTEIN"/>
    <property type="match status" value="1"/>
</dbReference>
<accession>A0A6J6I9F3</accession>
<dbReference type="AlphaFoldDB" id="A0A6J6I9F3"/>
<dbReference type="Pfam" id="PF00933">
    <property type="entry name" value="Glyco_hydro_3"/>
    <property type="match status" value="1"/>
</dbReference>
<dbReference type="InterPro" id="IPR036962">
    <property type="entry name" value="Glyco_hydro_3_N_sf"/>
</dbReference>
<protein>
    <submittedName>
        <fullName evidence="5">Unannotated protein</fullName>
    </submittedName>
</protein>
<dbReference type="PROSITE" id="PS00775">
    <property type="entry name" value="GLYCOSYL_HYDROL_F3"/>
    <property type="match status" value="1"/>
</dbReference>
<keyword evidence="2" id="KW-0378">Hydrolase</keyword>
<dbReference type="GO" id="GO:0005975">
    <property type="term" value="P:carbohydrate metabolic process"/>
    <property type="evidence" value="ECO:0007669"/>
    <property type="project" value="InterPro"/>
</dbReference>
<dbReference type="InterPro" id="IPR001764">
    <property type="entry name" value="Glyco_hydro_3_N"/>
</dbReference>
<keyword evidence="3" id="KW-0326">Glycosidase</keyword>
<name>A0A6J6I9F3_9ZZZZ</name>
<dbReference type="InterPro" id="IPR017853">
    <property type="entry name" value="GH"/>
</dbReference>
<dbReference type="GO" id="GO:0004553">
    <property type="term" value="F:hydrolase activity, hydrolyzing O-glycosyl compounds"/>
    <property type="evidence" value="ECO:0007669"/>
    <property type="project" value="InterPro"/>
</dbReference>
<evidence type="ECO:0000256" key="2">
    <source>
        <dbReference type="ARBA" id="ARBA00022801"/>
    </source>
</evidence>
<dbReference type="GO" id="GO:0009254">
    <property type="term" value="P:peptidoglycan turnover"/>
    <property type="evidence" value="ECO:0007669"/>
    <property type="project" value="TreeGrafter"/>
</dbReference>
<dbReference type="PANTHER" id="PTHR30480">
    <property type="entry name" value="BETA-HEXOSAMINIDASE-RELATED"/>
    <property type="match status" value="1"/>
</dbReference>
<comment type="similarity">
    <text evidence="1">Belongs to the glycosyl hydrolase 3 family.</text>
</comment>
<organism evidence="5">
    <name type="scientific">freshwater metagenome</name>
    <dbReference type="NCBI Taxonomy" id="449393"/>
    <lineage>
        <taxon>unclassified sequences</taxon>
        <taxon>metagenomes</taxon>
        <taxon>ecological metagenomes</taxon>
    </lineage>
</organism>
<sequence>MRRHFRTGATFVAVAVIFAVSGCGLTSNNDSLNGDPAELPTPTPIPTASIAPIDGELPYDSADPTTWTDRQLVAQTIFQCAPVSNIGALSKAVRKGLGGVVFLGGVAPSNLAQQIIKLAANSGDRVPPFIASDEEGGVVQRLADVIYPLRSAEIMGTWPDAEVTRTAAKYGKAMKKLGVDMALSPVADLNSPGHFIGSQSRAFSSTPSGAARSAIAWATGLESVGVAPVIKHWPGHGLATDTHLAPGILPAYDKLTKSDLIPFDRAIAAGFTAVMVGHLESKGLTERGVPASRSPKALAILRNQIGPDGLIITDSLSMEAALVGVHHRTGEVVRASLDAGADVALICSGPPDIVDRVVAQISPEGLTRDDLIEKVKRILAWKKRFGVIE</sequence>